<protein>
    <recommendedName>
        <fullName evidence="4">Lipoprotein</fullName>
    </recommendedName>
</protein>
<name>A0AAW4NL99_9BACT</name>
<feature type="signal peptide" evidence="1">
    <location>
        <begin position="1"/>
        <end position="22"/>
    </location>
</feature>
<organism evidence="2 3">
    <name type="scientific">Segatella salivae</name>
    <dbReference type="NCBI Taxonomy" id="228604"/>
    <lineage>
        <taxon>Bacteria</taxon>
        <taxon>Pseudomonadati</taxon>
        <taxon>Bacteroidota</taxon>
        <taxon>Bacteroidia</taxon>
        <taxon>Bacteroidales</taxon>
        <taxon>Prevotellaceae</taxon>
        <taxon>Segatella</taxon>
    </lineage>
</organism>
<evidence type="ECO:0008006" key="4">
    <source>
        <dbReference type="Google" id="ProtNLM"/>
    </source>
</evidence>
<dbReference type="RefSeq" id="WP_007136120.1">
    <property type="nucleotide sequence ID" value="NZ_CABKPN010000008.1"/>
</dbReference>
<evidence type="ECO:0000313" key="3">
    <source>
        <dbReference type="Proteomes" id="UP001196873"/>
    </source>
</evidence>
<dbReference type="EMBL" id="JAHXRF010000002">
    <property type="protein sequence ID" value="MBW4864772.1"/>
    <property type="molecule type" value="Genomic_DNA"/>
</dbReference>
<dbReference type="Proteomes" id="UP001196873">
    <property type="component" value="Unassembled WGS sequence"/>
</dbReference>
<proteinExistence type="predicted"/>
<reference evidence="2" key="1">
    <citation type="submission" date="2021-07" db="EMBL/GenBank/DDBJ databases">
        <title>Genomic diversity and antimicrobial resistance of Prevotella spp. isolated from chronic lung disease airways.</title>
        <authorList>
            <person name="Webb K.A."/>
            <person name="Olagoke O.S."/>
            <person name="Baird T."/>
            <person name="Neill J."/>
            <person name="Pham A."/>
            <person name="Wells T.J."/>
            <person name="Ramsay K.A."/>
            <person name="Bell S.C."/>
            <person name="Sarovich D.S."/>
            <person name="Price E.P."/>
        </authorList>
    </citation>
    <scope>NUCLEOTIDE SEQUENCE</scope>
    <source>
        <strain evidence="2">SCHI0047.S.3</strain>
    </source>
</reference>
<keyword evidence="1" id="KW-0732">Signal</keyword>
<comment type="caution">
    <text evidence="2">The sequence shown here is derived from an EMBL/GenBank/DDBJ whole genome shotgun (WGS) entry which is preliminary data.</text>
</comment>
<evidence type="ECO:0000256" key="1">
    <source>
        <dbReference type="SAM" id="SignalP"/>
    </source>
</evidence>
<sequence length="158" mass="17975">MKLLFKVFVATAIIIVATFSFSSCNKDNGYISQEIPTPNKRTFIVTASDKEDTLYMKYTPYFRITQIHIKKGNTNIATSYTDNKNTEIKAENNVIGIIEYKDGEVYKITMNDWCTITKDESGKHKKAYLIKGLGAKTYPYTIDLVFFGREAPNGVEIK</sequence>
<dbReference type="PROSITE" id="PS51257">
    <property type="entry name" value="PROKAR_LIPOPROTEIN"/>
    <property type="match status" value="1"/>
</dbReference>
<feature type="chain" id="PRO_5044025773" description="Lipoprotein" evidence="1">
    <location>
        <begin position="23"/>
        <end position="158"/>
    </location>
</feature>
<gene>
    <name evidence="2" type="ORF">KZY68_01800</name>
</gene>
<evidence type="ECO:0000313" key="2">
    <source>
        <dbReference type="EMBL" id="MBW4864772.1"/>
    </source>
</evidence>
<accession>A0AAW4NL99</accession>
<dbReference type="AlphaFoldDB" id="A0AAW4NL99"/>